<dbReference type="GO" id="GO:0005737">
    <property type="term" value="C:cytoplasm"/>
    <property type="evidence" value="ECO:0007669"/>
    <property type="project" value="TreeGrafter"/>
</dbReference>
<dbReference type="Pfam" id="PF01977">
    <property type="entry name" value="UbiD"/>
    <property type="match status" value="1"/>
</dbReference>
<keyword evidence="4" id="KW-0456">Lyase</keyword>
<dbReference type="Proteomes" id="UP000568839">
    <property type="component" value="Unassembled WGS sequence"/>
</dbReference>
<accession>A0A841PV01</accession>
<reference evidence="4 5" key="1">
    <citation type="submission" date="2020-08" db="EMBL/GenBank/DDBJ databases">
        <title>Genomic Encyclopedia of Type Strains, Phase IV (KMG-IV): sequencing the most valuable type-strain genomes for metagenomic binning, comparative biology and taxonomic classification.</title>
        <authorList>
            <person name="Goeker M."/>
        </authorList>
    </citation>
    <scope>NUCLEOTIDE SEQUENCE [LARGE SCALE GENOMIC DNA]</scope>
    <source>
        <strain evidence="4 5">DSM 21769</strain>
    </source>
</reference>
<dbReference type="AlphaFoldDB" id="A0A841PV01"/>
<dbReference type="GO" id="GO:0008694">
    <property type="term" value="F:4-hydroxy-3-polyprenylbenzoate decarboxylase activity"/>
    <property type="evidence" value="ECO:0007669"/>
    <property type="project" value="UniProtKB-EC"/>
</dbReference>
<evidence type="ECO:0000259" key="1">
    <source>
        <dbReference type="Pfam" id="PF01977"/>
    </source>
</evidence>
<organism evidence="4 5">
    <name type="scientific">Geomicrobium halophilum</name>
    <dbReference type="NCBI Taxonomy" id="549000"/>
    <lineage>
        <taxon>Bacteria</taxon>
        <taxon>Bacillati</taxon>
        <taxon>Bacillota</taxon>
        <taxon>Bacilli</taxon>
        <taxon>Bacillales</taxon>
        <taxon>Geomicrobium</taxon>
    </lineage>
</organism>
<feature type="domain" description="3-octaprenyl-4-hydroxybenzoate carboxy-lyase-like Rift-related" evidence="1">
    <location>
        <begin position="117"/>
        <end position="316"/>
    </location>
</feature>
<evidence type="ECO:0000313" key="5">
    <source>
        <dbReference type="Proteomes" id="UP000568839"/>
    </source>
</evidence>
<name>A0A841PV01_9BACL</name>
<evidence type="ECO:0000313" key="4">
    <source>
        <dbReference type="EMBL" id="MBB6450131.1"/>
    </source>
</evidence>
<dbReference type="SUPFAM" id="SSF50475">
    <property type="entry name" value="FMN-binding split barrel"/>
    <property type="match status" value="1"/>
</dbReference>
<dbReference type="InterPro" id="IPR049383">
    <property type="entry name" value="UbiD-like_N"/>
</dbReference>
<dbReference type="EMBL" id="JACHHJ010000002">
    <property type="protein sequence ID" value="MBB6450131.1"/>
    <property type="molecule type" value="Genomic_DNA"/>
</dbReference>
<dbReference type="EC" id="4.1.1.98" evidence="4"/>
<comment type="caution">
    <text evidence="4">The sequence shown here is derived from an EMBL/GenBank/DDBJ whole genome shotgun (WGS) entry which is preliminary data.</text>
</comment>
<dbReference type="InterPro" id="IPR048304">
    <property type="entry name" value="UbiD_Rift_dom"/>
</dbReference>
<sequence>MMYQSLDDCVLDLEKQGELVRIREEVDPYLEMPSIHRRVYQEGGPAILFENVKGSKYRAVSNLFGTPERSKYMLRKTWDGVHDVIAMRDDPMSALKHPFKNVSTGVSAMKALPMRRASIKTSKLEEINISDLPMVQSWPDDGGAFVTLPQVYTEDPENPGMMNANLGMYRAQLNGNDYEQDKEIGLHYQIHRGIGVHHTKAKQKGEPLKVSIFIGGPPAHTLAAVMPLPEGLSEMLFAGLLSGRRFRYSYEDGYCISHDADFVITGEVYPEDTKPEGPFGDHLGYYSLKHLFPVLRVHKVYGKPDAIWPFTVVGRPPQEDTSFGEIIHELTGKAITQELPGVKEVHAVDAAGVHPLLLANGSERYTPFEQVKQPMELLTIANRILGFGQLSLAKYLWITAEDDPAISTHNELEFMQYILERIDLHRDLHFQTNTTIDTLDYSGTGLNSGSKVVLAAYGEKKRELCREMPEGLDNIKSMRQPQLVMPGVVAVEIGDYEGEGAAVEEINAMADEISKHIDMTPCPLVIVCDDSTFLSQSKENFLWATFTRSNPSHDMHGINRFIEHKHWGCDTMIIDARIKPHHAPPLIEDEEVEAKIERFFEDGRFVGDRTSS</sequence>
<gene>
    <name evidence="4" type="ORF">HNR44_002109</name>
</gene>
<keyword evidence="5" id="KW-1185">Reference proteome</keyword>
<dbReference type="Pfam" id="PF20696">
    <property type="entry name" value="UbiD_C"/>
    <property type="match status" value="1"/>
</dbReference>
<dbReference type="SUPFAM" id="SSF143968">
    <property type="entry name" value="UbiD C-terminal domain-like"/>
    <property type="match status" value="2"/>
</dbReference>
<evidence type="ECO:0000259" key="2">
    <source>
        <dbReference type="Pfam" id="PF20695"/>
    </source>
</evidence>
<feature type="domain" description="3-octaprenyl-4-hydroxybenzoate carboxy-lyase-like C-terminal" evidence="3">
    <location>
        <begin position="322"/>
        <end position="456"/>
    </location>
</feature>
<dbReference type="PANTHER" id="PTHR30108">
    <property type="entry name" value="3-OCTAPRENYL-4-HYDROXYBENZOATE CARBOXY-LYASE-RELATED"/>
    <property type="match status" value="1"/>
</dbReference>
<feature type="domain" description="3-octaprenyl-4-hydroxybenzoate carboxy-lyase-like N-terminal" evidence="2">
    <location>
        <begin position="12"/>
        <end position="84"/>
    </location>
</feature>
<dbReference type="InterPro" id="IPR049381">
    <property type="entry name" value="UbiD-like_C"/>
</dbReference>
<proteinExistence type="predicted"/>
<dbReference type="PANTHER" id="PTHR30108:SF7">
    <property type="entry name" value="3-POLYPRENYL-4-HYDROXYBENZOATE DECARBOXYLASE"/>
    <property type="match status" value="1"/>
</dbReference>
<dbReference type="InterPro" id="IPR002830">
    <property type="entry name" value="UbiD"/>
</dbReference>
<dbReference type="NCBIfam" id="TIGR00148">
    <property type="entry name" value="UbiD family decarboxylase"/>
    <property type="match status" value="1"/>
</dbReference>
<protein>
    <submittedName>
        <fullName evidence="4">4-hydroxy-3-polyprenylbenzoate decarboxylase</fullName>
        <ecNumber evidence="4">4.1.1.98</ecNumber>
    </submittedName>
</protein>
<dbReference type="Pfam" id="PF20695">
    <property type="entry name" value="UbiD_N"/>
    <property type="match status" value="1"/>
</dbReference>
<evidence type="ECO:0000259" key="3">
    <source>
        <dbReference type="Pfam" id="PF20696"/>
    </source>
</evidence>
<dbReference type="Gene3D" id="3.40.1670.10">
    <property type="entry name" value="UbiD C-terminal domain-like"/>
    <property type="match status" value="1"/>
</dbReference>